<dbReference type="RefSeq" id="XP_002290613.1">
    <property type="nucleotide sequence ID" value="XM_002290577.1"/>
</dbReference>
<name>B8C2E0_THAPS</name>
<keyword evidence="2" id="KW-1185">Reference proteome</keyword>
<accession>B8C2E0</accession>
<dbReference type="GeneID" id="7446425"/>
<dbReference type="KEGG" id="tps:THAPSDRAFT_5250"/>
<gene>
    <name evidence="1" type="ORF">THAPSDRAFT_5250</name>
</gene>
<dbReference type="AlphaFoldDB" id="B8C2E0"/>
<organism evidence="1 2">
    <name type="scientific">Thalassiosira pseudonana</name>
    <name type="common">Marine diatom</name>
    <name type="synonym">Cyclotella nana</name>
    <dbReference type="NCBI Taxonomy" id="35128"/>
    <lineage>
        <taxon>Eukaryota</taxon>
        <taxon>Sar</taxon>
        <taxon>Stramenopiles</taxon>
        <taxon>Ochrophyta</taxon>
        <taxon>Bacillariophyta</taxon>
        <taxon>Coscinodiscophyceae</taxon>
        <taxon>Thalassiosirophycidae</taxon>
        <taxon>Thalassiosirales</taxon>
        <taxon>Thalassiosiraceae</taxon>
        <taxon>Thalassiosira</taxon>
    </lineage>
</organism>
<dbReference type="HOGENOM" id="CLU_1889992_0_0_1"/>
<proteinExistence type="predicted"/>
<evidence type="ECO:0000313" key="2">
    <source>
        <dbReference type="Proteomes" id="UP000001449"/>
    </source>
</evidence>
<sequence>MVGLFKDTLTISDTFGRNVLHVAVGLGLSSTIVQTIVDVSPEACWMKDIDKKLPIHFACDTYCGVYEEEDTHVRRQPSRSTILLLVSAAPSSVIEEDMNEINCIEYAILSEAHKSLVSFLHMVSGLEHRKRLGAK</sequence>
<dbReference type="InParanoid" id="B8C2E0"/>
<dbReference type="PaxDb" id="35128-Thaps5250"/>
<reference evidence="1 2" key="2">
    <citation type="journal article" date="2008" name="Nature">
        <title>The Phaeodactylum genome reveals the evolutionary history of diatom genomes.</title>
        <authorList>
            <person name="Bowler C."/>
            <person name="Allen A.E."/>
            <person name="Badger J.H."/>
            <person name="Grimwood J."/>
            <person name="Jabbari K."/>
            <person name="Kuo A."/>
            <person name="Maheswari U."/>
            <person name="Martens C."/>
            <person name="Maumus F."/>
            <person name="Otillar R.P."/>
            <person name="Rayko E."/>
            <person name="Salamov A."/>
            <person name="Vandepoele K."/>
            <person name="Beszteri B."/>
            <person name="Gruber A."/>
            <person name="Heijde M."/>
            <person name="Katinka M."/>
            <person name="Mock T."/>
            <person name="Valentin K."/>
            <person name="Verret F."/>
            <person name="Berges J.A."/>
            <person name="Brownlee C."/>
            <person name="Cadoret J.P."/>
            <person name="Chiovitti A."/>
            <person name="Choi C.J."/>
            <person name="Coesel S."/>
            <person name="De Martino A."/>
            <person name="Detter J.C."/>
            <person name="Durkin C."/>
            <person name="Falciatore A."/>
            <person name="Fournet J."/>
            <person name="Haruta M."/>
            <person name="Huysman M.J."/>
            <person name="Jenkins B.D."/>
            <person name="Jiroutova K."/>
            <person name="Jorgensen R.E."/>
            <person name="Joubert Y."/>
            <person name="Kaplan A."/>
            <person name="Kroger N."/>
            <person name="Kroth P.G."/>
            <person name="La Roche J."/>
            <person name="Lindquist E."/>
            <person name="Lommer M."/>
            <person name="Martin-Jezequel V."/>
            <person name="Lopez P.J."/>
            <person name="Lucas S."/>
            <person name="Mangogna M."/>
            <person name="McGinnis K."/>
            <person name="Medlin L.K."/>
            <person name="Montsant A."/>
            <person name="Oudot-Le Secq M.P."/>
            <person name="Napoli C."/>
            <person name="Obornik M."/>
            <person name="Parker M.S."/>
            <person name="Petit J.L."/>
            <person name="Porcel B.M."/>
            <person name="Poulsen N."/>
            <person name="Robison M."/>
            <person name="Rychlewski L."/>
            <person name="Rynearson T.A."/>
            <person name="Schmutz J."/>
            <person name="Shapiro H."/>
            <person name="Siaut M."/>
            <person name="Stanley M."/>
            <person name="Sussman M.R."/>
            <person name="Taylor A.R."/>
            <person name="Vardi A."/>
            <person name="von Dassow P."/>
            <person name="Vyverman W."/>
            <person name="Willis A."/>
            <person name="Wyrwicz L.S."/>
            <person name="Rokhsar D.S."/>
            <person name="Weissenbach J."/>
            <person name="Armbrust E.V."/>
            <person name="Green B.R."/>
            <person name="Van de Peer Y."/>
            <person name="Grigoriev I.V."/>
        </authorList>
    </citation>
    <scope>NUCLEOTIDE SEQUENCE [LARGE SCALE GENOMIC DNA]</scope>
    <source>
        <strain evidence="1 2">CCMP1335</strain>
    </source>
</reference>
<protein>
    <submittedName>
        <fullName evidence="1">Uncharacterized protein</fullName>
    </submittedName>
</protein>
<dbReference type="Proteomes" id="UP000001449">
    <property type="component" value="Chromosome 5"/>
</dbReference>
<reference evidence="1 2" key="1">
    <citation type="journal article" date="2004" name="Science">
        <title>The genome of the diatom Thalassiosira pseudonana: ecology, evolution, and metabolism.</title>
        <authorList>
            <person name="Armbrust E.V."/>
            <person name="Berges J.A."/>
            <person name="Bowler C."/>
            <person name="Green B.R."/>
            <person name="Martinez D."/>
            <person name="Putnam N.H."/>
            <person name="Zhou S."/>
            <person name="Allen A.E."/>
            <person name="Apt K.E."/>
            <person name="Bechner M."/>
            <person name="Brzezinski M.A."/>
            <person name="Chaal B.K."/>
            <person name="Chiovitti A."/>
            <person name="Davis A.K."/>
            <person name="Demarest M.S."/>
            <person name="Detter J.C."/>
            <person name="Glavina T."/>
            <person name="Goodstein D."/>
            <person name="Hadi M.Z."/>
            <person name="Hellsten U."/>
            <person name="Hildebrand M."/>
            <person name="Jenkins B.D."/>
            <person name="Jurka J."/>
            <person name="Kapitonov V.V."/>
            <person name="Kroger N."/>
            <person name="Lau W.W."/>
            <person name="Lane T.W."/>
            <person name="Larimer F.W."/>
            <person name="Lippmeier J.C."/>
            <person name="Lucas S."/>
            <person name="Medina M."/>
            <person name="Montsant A."/>
            <person name="Obornik M."/>
            <person name="Parker M.S."/>
            <person name="Palenik B."/>
            <person name="Pazour G.J."/>
            <person name="Richardson P.M."/>
            <person name="Rynearson T.A."/>
            <person name="Saito M.A."/>
            <person name="Schwartz D.C."/>
            <person name="Thamatrakoln K."/>
            <person name="Valentin K."/>
            <person name="Vardi A."/>
            <person name="Wilkerson F.P."/>
            <person name="Rokhsar D.S."/>
        </authorList>
    </citation>
    <scope>NUCLEOTIDE SEQUENCE [LARGE SCALE GENOMIC DNA]</scope>
    <source>
        <strain evidence="1 2">CCMP1335</strain>
    </source>
</reference>
<dbReference type="EMBL" id="CM000642">
    <property type="protein sequence ID" value="EED92365.1"/>
    <property type="molecule type" value="Genomic_DNA"/>
</dbReference>
<evidence type="ECO:0000313" key="1">
    <source>
        <dbReference type="EMBL" id="EED92365.1"/>
    </source>
</evidence>